<evidence type="ECO:0000313" key="3">
    <source>
        <dbReference type="Proteomes" id="UP000017836"/>
    </source>
</evidence>
<dbReference type="AlphaFoldDB" id="W1NWP3"/>
<feature type="compositionally biased region" description="Basic and acidic residues" evidence="1">
    <location>
        <begin position="38"/>
        <end position="56"/>
    </location>
</feature>
<feature type="region of interest" description="Disordered" evidence="1">
    <location>
        <begin position="22"/>
        <end position="85"/>
    </location>
</feature>
<accession>W1NWP3</accession>
<evidence type="ECO:0000313" key="2">
    <source>
        <dbReference type="EMBL" id="ERM99104.1"/>
    </source>
</evidence>
<reference evidence="3" key="1">
    <citation type="journal article" date="2013" name="Science">
        <title>The Amborella genome and the evolution of flowering plants.</title>
        <authorList>
            <consortium name="Amborella Genome Project"/>
        </authorList>
    </citation>
    <scope>NUCLEOTIDE SEQUENCE [LARGE SCALE GENOMIC DNA]</scope>
</reference>
<proteinExistence type="predicted"/>
<dbReference type="EMBL" id="KI395058">
    <property type="protein sequence ID" value="ERM99104.1"/>
    <property type="molecule type" value="Genomic_DNA"/>
</dbReference>
<name>W1NWP3_AMBTC</name>
<dbReference type="HOGENOM" id="CLU_188631_0_0_1"/>
<feature type="compositionally biased region" description="Polar residues" evidence="1">
    <location>
        <begin position="57"/>
        <end position="72"/>
    </location>
</feature>
<protein>
    <submittedName>
        <fullName evidence="2">Uncharacterized protein</fullName>
    </submittedName>
</protein>
<dbReference type="Proteomes" id="UP000017836">
    <property type="component" value="Unassembled WGS sequence"/>
</dbReference>
<dbReference type="Gramene" id="ERM99104">
    <property type="protein sequence ID" value="ERM99104"/>
    <property type="gene ID" value="AMTR_s00101p00132330"/>
</dbReference>
<evidence type="ECO:0000256" key="1">
    <source>
        <dbReference type="SAM" id="MobiDB-lite"/>
    </source>
</evidence>
<feature type="compositionally biased region" description="Polar residues" evidence="1">
    <location>
        <begin position="28"/>
        <end position="37"/>
    </location>
</feature>
<sequence length="85" mass="9405">MRSSNGETRFLAMKTHALAMQRVVGNEDTCSSNTEGRSGNEDTRSINAEDRSDNKDTLSSNARTDSDSTPSRATALRRLNRSLRQ</sequence>
<keyword evidence="3" id="KW-1185">Reference proteome</keyword>
<organism evidence="2 3">
    <name type="scientific">Amborella trichopoda</name>
    <dbReference type="NCBI Taxonomy" id="13333"/>
    <lineage>
        <taxon>Eukaryota</taxon>
        <taxon>Viridiplantae</taxon>
        <taxon>Streptophyta</taxon>
        <taxon>Embryophyta</taxon>
        <taxon>Tracheophyta</taxon>
        <taxon>Spermatophyta</taxon>
        <taxon>Magnoliopsida</taxon>
        <taxon>Amborellales</taxon>
        <taxon>Amborellaceae</taxon>
        <taxon>Amborella</taxon>
    </lineage>
</organism>
<gene>
    <name evidence="2" type="ORF">AMTR_s00101p00132330</name>
</gene>